<evidence type="ECO:0000313" key="2">
    <source>
        <dbReference type="Proteomes" id="UP000053201"/>
    </source>
</evidence>
<dbReference type="EMBL" id="KQ257450">
    <property type="protein sequence ID" value="KND05141.1"/>
    <property type="molecule type" value="Genomic_DNA"/>
</dbReference>
<name>A0A0L0HUX4_SPIPD</name>
<accession>A0A0L0HUX4</accession>
<organism evidence="1 2">
    <name type="scientific">Spizellomyces punctatus (strain DAOM BR117)</name>
    <dbReference type="NCBI Taxonomy" id="645134"/>
    <lineage>
        <taxon>Eukaryota</taxon>
        <taxon>Fungi</taxon>
        <taxon>Fungi incertae sedis</taxon>
        <taxon>Chytridiomycota</taxon>
        <taxon>Chytridiomycota incertae sedis</taxon>
        <taxon>Chytridiomycetes</taxon>
        <taxon>Spizellomycetales</taxon>
        <taxon>Spizellomycetaceae</taxon>
        <taxon>Spizellomyces</taxon>
    </lineage>
</organism>
<sequence>MFHRASLPTKPAVSHSLPTAEAILADLALLATLEPTVYETNAEANNINAAPLMTREALERDPEAIAESIVAHQNSVKNIQQTMRTTRDVVEESSEKVAALIRKSTLAVI</sequence>
<dbReference type="RefSeq" id="XP_016613180.1">
    <property type="nucleotide sequence ID" value="XM_016749140.1"/>
</dbReference>
<protein>
    <submittedName>
        <fullName evidence="1">Uncharacterized protein</fullName>
    </submittedName>
</protein>
<dbReference type="GeneID" id="27684517"/>
<evidence type="ECO:0000313" key="1">
    <source>
        <dbReference type="EMBL" id="KND05141.1"/>
    </source>
</evidence>
<keyword evidence="2" id="KW-1185">Reference proteome</keyword>
<gene>
    <name evidence="1" type="ORF">SPPG_00810</name>
</gene>
<dbReference type="Proteomes" id="UP000053201">
    <property type="component" value="Unassembled WGS sequence"/>
</dbReference>
<dbReference type="InParanoid" id="A0A0L0HUX4"/>
<dbReference type="OrthoDB" id="10365328at2759"/>
<proteinExistence type="predicted"/>
<dbReference type="VEuPathDB" id="FungiDB:SPPG_00810"/>
<dbReference type="AlphaFoldDB" id="A0A0L0HUX4"/>
<reference evidence="1 2" key="1">
    <citation type="submission" date="2009-08" db="EMBL/GenBank/DDBJ databases">
        <title>The Genome Sequence of Spizellomyces punctatus strain DAOM BR117.</title>
        <authorList>
            <consortium name="The Broad Institute Genome Sequencing Platform"/>
            <person name="Russ C."/>
            <person name="Cuomo C."/>
            <person name="Shea T."/>
            <person name="Young S.K."/>
            <person name="Zeng Q."/>
            <person name="Koehrsen M."/>
            <person name="Haas B."/>
            <person name="Borodovsky M."/>
            <person name="Guigo R."/>
            <person name="Alvarado L."/>
            <person name="Berlin A."/>
            <person name="Bochicchio J."/>
            <person name="Borenstein D."/>
            <person name="Chapman S."/>
            <person name="Chen Z."/>
            <person name="Engels R."/>
            <person name="Freedman E."/>
            <person name="Gellesch M."/>
            <person name="Goldberg J."/>
            <person name="Griggs A."/>
            <person name="Gujja S."/>
            <person name="Heiman D."/>
            <person name="Hepburn T."/>
            <person name="Howarth C."/>
            <person name="Jen D."/>
            <person name="Larson L."/>
            <person name="Lewis B."/>
            <person name="Mehta T."/>
            <person name="Park D."/>
            <person name="Pearson M."/>
            <person name="Roberts A."/>
            <person name="Saif S."/>
            <person name="Shenoy N."/>
            <person name="Sisk P."/>
            <person name="Stolte C."/>
            <person name="Sykes S."/>
            <person name="Thomson T."/>
            <person name="Walk T."/>
            <person name="White J."/>
            <person name="Yandava C."/>
            <person name="Burger G."/>
            <person name="Gray M.W."/>
            <person name="Holland P.W.H."/>
            <person name="King N."/>
            <person name="Lang F.B.F."/>
            <person name="Roger A.J."/>
            <person name="Ruiz-Trillo I."/>
            <person name="Lander E."/>
            <person name="Nusbaum C."/>
        </authorList>
    </citation>
    <scope>NUCLEOTIDE SEQUENCE [LARGE SCALE GENOMIC DNA]</scope>
    <source>
        <strain evidence="1 2">DAOM BR117</strain>
    </source>
</reference>